<dbReference type="PROSITE" id="PS00588">
    <property type="entry name" value="FLAGELLA_BB_ROD"/>
    <property type="match status" value="1"/>
</dbReference>
<dbReference type="PANTHER" id="PTHR30435">
    <property type="entry name" value="FLAGELLAR PROTEIN"/>
    <property type="match status" value="1"/>
</dbReference>
<reference evidence="9 10" key="1">
    <citation type="submission" date="2019-03" db="EMBL/GenBank/DDBJ databases">
        <title>Genomic Encyclopedia of Type Strains, Phase IV (KMG-IV): sequencing the most valuable type-strain genomes for metagenomic binning, comparative biology and taxonomic classification.</title>
        <authorList>
            <person name="Goeker M."/>
        </authorList>
    </citation>
    <scope>NUCLEOTIDE SEQUENCE [LARGE SCALE GENOMIC DNA]</scope>
    <source>
        <strain evidence="9 10">DSM 100055</strain>
    </source>
</reference>
<dbReference type="InterPro" id="IPR006299">
    <property type="entry name" value="FlgC"/>
</dbReference>
<dbReference type="Pfam" id="PF00460">
    <property type="entry name" value="Flg_bb_rod"/>
    <property type="match status" value="1"/>
</dbReference>
<dbReference type="Proteomes" id="UP000294678">
    <property type="component" value="Unassembled WGS sequence"/>
</dbReference>
<dbReference type="Pfam" id="PF06429">
    <property type="entry name" value="Flg_bbr_C"/>
    <property type="match status" value="1"/>
</dbReference>
<dbReference type="InterPro" id="IPR010930">
    <property type="entry name" value="Flg_bb/hook_C_dom"/>
</dbReference>
<dbReference type="PANTHER" id="PTHR30435:SF2">
    <property type="entry name" value="FLAGELLAR BASAL-BODY ROD PROTEIN FLGC"/>
    <property type="match status" value="1"/>
</dbReference>
<evidence type="ECO:0000256" key="3">
    <source>
        <dbReference type="ARBA" id="ARBA00017941"/>
    </source>
</evidence>
<protein>
    <recommendedName>
        <fullName evidence="3 6">Flagellar basal-body rod protein FlgC</fullName>
    </recommendedName>
</protein>
<gene>
    <name evidence="9" type="ORF">EV215_1484</name>
</gene>
<evidence type="ECO:0000259" key="7">
    <source>
        <dbReference type="Pfam" id="PF00460"/>
    </source>
</evidence>
<evidence type="ECO:0000256" key="6">
    <source>
        <dbReference type="RuleBase" id="RU362062"/>
    </source>
</evidence>
<dbReference type="RefSeq" id="WP_134113354.1">
    <property type="nucleotide sequence ID" value="NZ_SOBG01000006.1"/>
</dbReference>
<evidence type="ECO:0000259" key="8">
    <source>
        <dbReference type="Pfam" id="PF06429"/>
    </source>
</evidence>
<keyword evidence="10" id="KW-1185">Reference proteome</keyword>
<dbReference type="InterPro" id="IPR001444">
    <property type="entry name" value="Flag_bb_rod_N"/>
</dbReference>
<evidence type="ECO:0000256" key="4">
    <source>
        <dbReference type="ARBA" id="ARBA00023143"/>
    </source>
</evidence>
<keyword evidence="9" id="KW-0969">Cilium</keyword>
<evidence type="ECO:0000256" key="2">
    <source>
        <dbReference type="ARBA" id="ARBA00009677"/>
    </source>
</evidence>
<dbReference type="AlphaFoldDB" id="A0AA46DY08"/>
<organism evidence="9 10">
    <name type="scientific">Hypnocyclicus thermotrophus</name>
    <dbReference type="NCBI Taxonomy" id="1627895"/>
    <lineage>
        <taxon>Bacteria</taxon>
        <taxon>Fusobacteriati</taxon>
        <taxon>Fusobacteriota</taxon>
        <taxon>Fusobacteriia</taxon>
        <taxon>Fusobacteriales</taxon>
        <taxon>Fusobacteriaceae</taxon>
        <taxon>Hypnocyclicus</taxon>
    </lineage>
</organism>
<keyword evidence="9" id="KW-0282">Flagellum</keyword>
<dbReference type="InterPro" id="IPR019776">
    <property type="entry name" value="Flagellar_basal_body_rod_CS"/>
</dbReference>
<comment type="caution">
    <text evidence="9">The sequence shown here is derived from an EMBL/GenBank/DDBJ whole genome shotgun (WGS) entry which is preliminary data.</text>
</comment>
<comment type="subcellular location">
    <subcellularLocation>
        <location evidence="1 6">Bacterial flagellum basal body</location>
    </subcellularLocation>
</comment>
<keyword evidence="4 6" id="KW-0975">Bacterial flagellum</keyword>
<keyword evidence="9" id="KW-0966">Cell projection</keyword>
<dbReference type="GO" id="GO:0030694">
    <property type="term" value="C:bacterial-type flagellum basal body, rod"/>
    <property type="evidence" value="ECO:0007669"/>
    <property type="project" value="UniProtKB-UniRule"/>
</dbReference>
<feature type="domain" description="Flagellar basal body rod protein N-terminal" evidence="7">
    <location>
        <begin position="7"/>
        <end position="34"/>
    </location>
</feature>
<comment type="subunit">
    <text evidence="5 6">The basal body constitutes a major portion of the flagellar organelle and consists of four rings (L,P,S, and M) mounted on a central rod. The rod consists of about 26 subunits of FlgG in the distal portion, and FlgB, FlgC and FlgF are thought to build up the proximal portion of the rod with about 6 subunits each.</text>
</comment>
<evidence type="ECO:0000256" key="1">
    <source>
        <dbReference type="ARBA" id="ARBA00004117"/>
    </source>
</evidence>
<accession>A0AA46DY08</accession>
<dbReference type="GO" id="GO:0071978">
    <property type="term" value="P:bacterial-type flagellum-dependent swarming motility"/>
    <property type="evidence" value="ECO:0007669"/>
    <property type="project" value="TreeGrafter"/>
</dbReference>
<comment type="similarity">
    <text evidence="2">Belongs to the flagella basal body rod proteins family.</text>
</comment>
<dbReference type="NCBIfam" id="TIGR01395">
    <property type="entry name" value="FlgC"/>
    <property type="match status" value="1"/>
</dbReference>
<proteinExistence type="inferred from homology"/>
<evidence type="ECO:0000313" key="10">
    <source>
        <dbReference type="Proteomes" id="UP000294678"/>
    </source>
</evidence>
<name>A0AA46DY08_9FUSO</name>
<evidence type="ECO:0000313" key="9">
    <source>
        <dbReference type="EMBL" id="TDT69142.1"/>
    </source>
</evidence>
<feature type="domain" description="Flagellar basal-body/hook protein C-terminal" evidence="8">
    <location>
        <begin position="104"/>
        <end position="148"/>
    </location>
</feature>
<dbReference type="EMBL" id="SOBG01000006">
    <property type="protein sequence ID" value="TDT69142.1"/>
    <property type="molecule type" value="Genomic_DNA"/>
</dbReference>
<sequence>MGVFNIMNKAASGMTAERFRMDIIADNIANANTTVTEQGGPYRRKLVVFEEKLKKELKVPMNINIDSKEASISKSEGVKVAKVIEDKTPFRYVYDPNHPNANEKGYVAMPNVNTINEMVDLITAQRAYEANATVVTNAKSMATAALQIGK</sequence>
<evidence type="ECO:0000256" key="5">
    <source>
        <dbReference type="ARBA" id="ARBA00025933"/>
    </source>
</evidence>